<evidence type="ECO:0000256" key="6">
    <source>
        <dbReference type="ARBA" id="ARBA00022598"/>
    </source>
</evidence>
<evidence type="ECO:0000256" key="8">
    <source>
        <dbReference type="ARBA" id="ARBA00022840"/>
    </source>
</evidence>
<name>A0A4P9W5G2_9FUNG</name>
<evidence type="ECO:0000256" key="10">
    <source>
        <dbReference type="ARBA" id="ARBA00022917"/>
    </source>
</evidence>
<dbReference type="PANTHER" id="PTHR43097">
    <property type="entry name" value="GLUTAMINE-TRNA LIGASE"/>
    <property type="match status" value="1"/>
</dbReference>
<dbReference type="InterPro" id="IPR012340">
    <property type="entry name" value="NA-bd_OB-fold"/>
</dbReference>
<protein>
    <recommendedName>
        <fullName evidence="3">glutamate--tRNA ligase</fullName>
        <ecNumber evidence="3">6.1.1.17</ecNumber>
    </recommendedName>
    <alternativeName>
        <fullName evidence="12">Glutamyl-tRNA synthetase</fullName>
    </alternativeName>
</protein>
<evidence type="ECO:0000256" key="3">
    <source>
        <dbReference type="ARBA" id="ARBA00012835"/>
    </source>
</evidence>
<dbReference type="GO" id="GO:0006424">
    <property type="term" value="P:glutamyl-tRNA aminoacylation"/>
    <property type="evidence" value="ECO:0007669"/>
    <property type="project" value="TreeGrafter"/>
</dbReference>
<dbReference type="PROSITE" id="PS50886">
    <property type="entry name" value="TRBD"/>
    <property type="match status" value="1"/>
</dbReference>
<evidence type="ECO:0000256" key="14">
    <source>
        <dbReference type="PROSITE-ProRule" id="PRU00209"/>
    </source>
</evidence>
<dbReference type="FunFam" id="2.40.240.10:FF:000004">
    <property type="entry name" value="Glutamyl-tRNA synthetase, cytoplasmic"/>
    <property type="match status" value="1"/>
</dbReference>
<gene>
    <name evidence="18" type="ORF">BDK51DRAFT_33769</name>
</gene>
<accession>A0A4P9W5G2</accession>
<keyword evidence="8 15" id="KW-0067">ATP-binding</keyword>
<keyword evidence="4" id="KW-0963">Cytoplasm</keyword>
<dbReference type="GO" id="GO:0000049">
    <property type="term" value="F:tRNA binding"/>
    <property type="evidence" value="ECO:0007669"/>
    <property type="project" value="UniProtKB-UniRule"/>
</dbReference>
<evidence type="ECO:0000313" key="18">
    <source>
        <dbReference type="EMBL" id="RKO85336.1"/>
    </source>
</evidence>
<dbReference type="Gene3D" id="2.40.50.140">
    <property type="entry name" value="Nucleic acid-binding proteins"/>
    <property type="match status" value="1"/>
</dbReference>
<keyword evidence="7 15" id="KW-0547">Nucleotide-binding</keyword>
<dbReference type="InterPro" id="IPR020061">
    <property type="entry name" value="Glu_tRNA_lig_a-bdl"/>
</dbReference>
<comment type="subcellular location">
    <subcellularLocation>
        <location evidence="1">Cytoplasm</location>
    </subcellularLocation>
</comment>
<feature type="region of interest" description="Disordered" evidence="16">
    <location>
        <begin position="288"/>
        <end position="321"/>
    </location>
</feature>
<evidence type="ECO:0000256" key="15">
    <source>
        <dbReference type="RuleBase" id="RU363037"/>
    </source>
</evidence>
<evidence type="ECO:0000256" key="5">
    <source>
        <dbReference type="ARBA" id="ARBA00022555"/>
    </source>
</evidence>
<dbReference type="InterPro" id="IPR011035">
    <property type="entry name" value="Ribosomal_bL25/Gln-tRNA_synth"/>
</dbReference>
<dbReference type="SUPFAM" id="SSF50249">
    <property type="entry name" value="Nucleic acid-binding proteins"/>
    <property type="match status" value="1"/>
</dbReference>
<dbReference type="GO" id="GO:0005829">
    <property type="term" value="C:cytosol"/>
    <property type="evidence" value="ECO:0007669"/>
    <property type="project" value="TreeGrafter"/>
</dbReference>
<proteinExistence type="inferred from homology"/>
<evidence type="ECO:0000259" key="17">
    <source>
        <dbReference type="PROSITE" id="PS50886"/>
    </source>
</evidence>
<evidence type="ECO:0000256" key="2">
    <source>
        <dbReference type="ARBA" id="ARBA00008927"/>
    </source>
</evidence>
<dbReference type="InterPro" id="IPR020058">
    <property type="entry name" value="Glu/Gln-tRNA-synth_Ib_cat-dom"/>
</dbReference>
<dbReference type="AlphaFoldDB" id="A0A4P9W5G2"/>
<feature type="domain" description="TRNA-binding" evidence="17">
    <location>
        <begin position="408"/>
        <end position="511"/>
    </location>
</feature>
<dbReference type="Gene3D" id="2.40.240.10">
    <property type="entry name" value="Ribosomal Protein L25, Chain P"/>
    <property type="match status" value="1"/>
</dbReference>
<evidence type="ECO:0000256" key="11">
    <source>
        <dbReference type="ARBA" id="ARBA00023146"/>
    </source>
</evidence>
<dbReference type="InterPro" id="IPR049437">
    <property type="entry name" value="tRNA-synt_1c_C2"/>
</dbReference>
<dbReference type="InterPro" id="IPR020056">
    <property type="entry name" value="Rbsml_bL25/Gln-tRNA_synth_N"/>
</dbReference>
<dbReference type="InterPro" id="IPR020059">
    <property type="entry name" value="Glu/Gln-tRNA-synth_Ib_codon-bd"/>
</dbReference>
<keyword evidence="10 15" id="KW-0648">Protein biosynthesis</keyword>
<evidence type="ECO:0000313" key="19">
    <source>
        <dbReference type="Proteomes" id="UP000269721"/>
    </source>
</evidence>
<dbReference type="GO" id="GO:0017102">
    <property type="term" value="C:methionyl glutamyl tRNA synthetase complex"/>
    <property type="evidence" value="ECO:0007669"/>
    <property type="project" value="TreeGrafter"/>
</dbReference>
<dbReference type="EC" id="6.1.1.17" evidence="3"/>
<reference evidence="19" key="1">
    <citation type="journal article" date="2018" name="Nat. Microbiol.">
        <title>Leveraging single-cell genomics to expand the fungal tree of life.</title>
        <authorList>
            <person name="Ahrendt S.R."/>
            <person name="Quandt C.A."/>
            <person name="Ciobanu D."/>
            <person name="Clum A."/>
            <person name="Salamov A."/>
            <person name="Andreopoulos B."/>
            <person name="Cheng J.F."/>
            <person name="Woyke T."/>
            <person name="Pelin A."/>
            <person name="Henrissat B."/>
            <person name="Reynolds N.K."/>
            <person name="Benny G.L."/>
            <person name="Smith M.E."/>
            <person name="James T.Y."/>
            <person name="Grigoriev I.V."/>
        </authorList>
    </citation>
    <scope>NUCLEOTIDE SEQUENCE [LARGE SCALE GENOMIC DNA]</scope>
</reference>
<dbReference type="CDD" id="cd02799">
    <property type="entry name" value="tRNA_bind_EMAP-II_like"/>
    <property type="match status" value="1"/>
</dbReference>
<dbReference type="FunFam" id="2.40.50.140:FF:000047">
    <property type="entry name" value="tyrosine--tRNA ligase, cytoplasmic isoform X2"/>
    <property type="match status" value="1"/>
</dbReference>
<dbReference type="SUPFAM" id="SSF52374">
    <property type="entry name" value="Nucleotidylyl transferase"/>
    <property type="match status" value="1"/>
</dbReference>
<dbReference type="FunFam" id="1.10.1160.10:FF:000001">
    <property type="entry name" value="Glutamine--tRNA ligase"/>
    <property type="match status" value="1"/>
</dbReference>
<dbReference type="Proteomes" id="UP000269721">
    <property type="component" value="Unassembled WGS sequence"/>
</dbReference>
<evidence type="ECO:0000256" key="7">
    <source>
        <dbReference type="ARBA" id="ARBA00022741"/>
    </source>
</evidence>
<evidence type="ECO:0000256" key="13">
    <source>
        <dbReference type="ARBA" id="ARBA00048351"/>
    </source>
</evidence>
<dbReference type="EMBL" id="KZ999179">
    <property type="protein sequence ID" value="RKO85336.1"/>
    <property type="molecule type" value="Genomic_DNA"/>
</dbReference>
<dbReference type="Pfam" id="PF20974">
    <property type="entry name" value="tRNA-synt_1c_C2"/>
    <property type="match status" value="1"/>
</dbReference>
<evidence type="ECO:0000256" key="4">
    <source>
        <dbReference type="ARBA" id="ARBA00022490"/>
    </source>
</evidence>
<dbReference type="InterPro" id="IPR050132">
    <property type="entry name" value="Gln/Glu-tRNA_Ligase"/>
</dbReference>
<keyword evidence="9 14" id="KW-0694">RNA-binding</keyword>
<organism evidence="18 19">
    <name type="scientific">Blyttiomyces helicus</name>
    <dbReference type="NCBI Taxonomy" id="388810"/>
    <lineage>
        <taxon>Eukaryota</taxon>
        <taxon>Fungi</taxon>
        <taxon>Fungi incertae sedis</taxon>
        <taxon>Chytridiomycota</taxon>
        <taxon>Chytridiomycota incertae sedis</taxon>
        <taxon>Chytridiomycetes</taxon>
        <taxon>Chytridiomycetes incertae sedis</taxon>
        <taxon>Blyttiomyces</taxon>
    </lineage>
</organism>
<dbReference type="GO" id="GO:0005524">
    <property type="term" value="F:ATP binding"/>
    <property type="evidence" value="ECO:0007669"/>
    <property type="project" value="UniProtKB-KW"/>
</dbReference>
<dbReference type="GO" id="GO:0004818">
    <property type="term" value="F:glutamate-tRNA ligase activity"/>
    <property type="evidence" value="ECO:0007669"/>
    <property type="project" value="UniProtKB-EC"/>
</dbReference>
<sequence>MNFVYTLLSKRKLAWFVNEGLVTGWDDPRFPTVRGMRRRGLTIDALRQYILMQGASQKDLLLEWDKIWALNKKIIDPIVPRHTALAADKIVKVNIVGETVPPHVKDLPKHKKNPEVGLKKTAFSGELLLEFDDAKELEIGEEVTLMDWGNAIVTAIKWSADKSKIDLVEVKLNLEGDFKKTKKKLTWLSRAAAGPDHAQAPLLLLDYDYLITKKKLEENDDVKDFVTPVTEFKTEAVGDANLKLLKKGDYIQLERKGFFICDGGFDPASPTQPIRLILIPDGKAASTTSKAEIEAPAPASPAKKPTPAAASKVKAATPAPASAQPSTIKMYATKPIYDNPPPTTDHTLVSKMYAVKPVYGDAEIITPTWQMTPVPAAVPAAVPAVDGKKAKAPKAEKAPAPVANEASLISKLDMVVGKILSVKRHPDADSLYVEQIDVGEEKPREVVSGLVKFMKEEELEGRTILVLKNLKPASMRGVKSFAMVMCASDAEHTKVEFLIPPEGSLPGDKVYFEGHEGEPEAQLNPKKKVFETLQPDFTTTSDLVAVWNGVPFRTARGVVKTGSLVGASIK</sequence>
<keyword evidence="6 15" id="KW-0436">Ligase</keyword>
<dbReference type="Pfam" id="PF00749">
    <property type="entry name" value="tRNA-synt_1c"/>
    <property type="match status" value="1"/>
</dbReference>
<evidence type="ECO:0000256" key="12">
    <source>
        <dbReference type="ARBA" id="ARBA00030865"/>
    </source>
</evidence>
<keyword evidence="19" id="KW-1185">Reference proteome</keyword>
<dbReference type="Pfam" id="PF01588">
    <property type="entry name" value="tRNA_bind"/>
    <property type="match status" value="1"/>
</dbReference>
<evidence type="ECO:0000256" key="1">
    <source>
        <dbReference type="ARBA" id="ARBA00004496"/>
    </source>
</evidence>
<feature type="compositionally biased region" description="Low complexity" evidence="16">
    <location>
        <begin position="295"/>
        <end position="321"/>
    </location>
</feature>
<dbReference type="PANTHER" id="PTHR43097:SF5">
    <property type="entry name" value="GLUTAMATE--TRNA LIGASE"/>
    <property type="match status" value="1"/>
</dbReference>
<dbReference type="Pfam" id="PF03950">
    <property type="entry name" value="tRNA-synt_1c_C"/>
    <property type="match status" value="1"/>
</dbReference>
<dbReference type="InterPro" id="IPR002547">
    <property type="entry name" value="tRNA-bd_dom"/>
</dbReference>
<dbReference type="SUPFAM" id="SSF50715">
    <property type="entry name" value="Ribosomal protein L25-like"/>
    <property type="match status" value="1"/>
</dbReference>
<dbReference type="OrthoDB" id="10250478at2759"/>
<keyword evidence="11 15" id="KW-0030">Aminoacyl-tRNA synthetase</keyword>
<comment type="catalytic activity">
    <reaction evidence="13">
        <text>tRNA(Glu) + L-glutamate + ATP = L-glutamyl-tRNA(Glu) + AMP + diphosphate</text>
        <dbReference type="Rhea" id="RHEA:23540"/>
        <dbReference type="Rhea" id="RHEA-COMP:9663"/>
        <dbReference type="Rhea" id="RHEA-COMP:9680"/>
        <dbReference type="ChEBI" id="CHEBI:29985"/>
        <dbReference type="ChEBI" id="CHEBI:30616"/>
        <dbReference type="ChEBI" id="CHEBI:33019"/>
        <dbReference type="ChEBI" id="CHEBI:78442"/>
        <dbReference type="ChEBI" id="CHEBI:78520"/>
        <dbReference type="ChEBI" id="CHEBI:456215"/>
        <dbReference type="EC" id="6.1.1.17"/>
    </reaction>
</comment>
<comment type="similarity">
    <text evidence="2">Belongs to the class-I aminoacyl-tRNA synthetase family. Glutamate--tRNA ligase type 2 subfamily.</text>
</comment>
<keyword evidence="5 14" id="KW-0820">tRNA-binding</keyword>
<evidence type="ECO:0000256" key="9">
    <source>
        <dbReference type="ARBA" id="ARBA00022884"/>
    </source>
</evidence>
<evidence type="ECO:0000256" key="16">
    <source>
        <dbReference type="SAM" id="MobiDB-lite"/>
    </source>
</evidence>
<dbReference type="Gene3D" id="1.10.1160.10">
    <property type="entry name" value="Glutamyl-trna Synthetase, Domain 2"/>
    <property type="match status" value="1"/>
</dbReference>